<reference evidence="2 3" key="1">
    <citation type="submission" date="2021-06" db="EMBL/GenBank/DDBJ databases">
        <authorList>
            <person name="Kallberg Y."/>
            <person name="Tangrot J."/>
            <person name="Rosling A."/>
        </authorList>
    </citation>
    <scope>NUCLEOTIDE SEQUENCE [LARGE SCALE GENOMIC DNA]</scope>
    <source>
        <strain evidence="2 3">120-4 pot B 10/14</strain>
    </source>
</reference>
<gene>
    <name evidence="2" type="ORF">GMARGA_LOCUS7101</name>
</gene>
<sequence>MSLKNHKKTHKNYYQVEDETDTSFKDKNTDSDISKESEVISRQDNNLTTNKSNSRFDDQKTTNESDSISDDQETTSESDLMLDNQKTNNEYDLIFDSQVTTSESNSISVDEYVSIFDKQEIIENINSFNQTFEKNVLDNYEETIDEVWSEDSEHDDRNFPDVLYRNFVDI</sequence>
<evidence type="ECO:0000256" key="1">
    <source>
        <dbReference type="SAM" id="MobiDB-lite"/>
    </source>
</evidence>
<accession>A0ABN7UIJ0</accession>
<dbReference type="Proteomes" id="UP000789901">
    <property type="component" value="Unassembled WGS sequence"/>
</dbReference>
<name>A0ABN7UIJ0_GIGMA</name>
<feature type="compositionally biased region" description="Acidic residues" evidence="1">
    <location>
        <begin position="67"/>
        <end position="76"/>
    </location>
</feature>
<feature type="compositionally biased region" description="Basic and acidic residues" evidence="1">
    <location>
        <begin position="54"/>
        <end position="63"/>
    </location>
</feature>
<evidence type="ECO:0000313" key="2">
    <source>
        <dbReference type="EMBL" id="CAG8605588.1"/>
    </source>
</evidence>
<feature type="compositionally biased region" description="Polar residues" evidence="1">
    <location>
        <begin position="42"/>
        <end position="53"/>
    </location>
</feature>
<protein>
    <submittedName>
        <fullName evidence="2">2175_t:CDS:1</fullName>
    </submittedName>
</protein>
<feature type="region of interest" description="Disordered" evidence="1">
    <location>
        <begin position="1"/>
        <end position="85"/>
    </location>
</feature>
<keyword evidence="3" id="KW-1185">Reference proteome</keyword>
<organism evidence="2 3">
    <name type="scientific">Gigaspora margarita</name>
    <dbReference type="NCBI Taxonomy" id="4874"/>
    <lineage>
        <taxon>Eukaryota</taxon>
        <taxon>Fungi</taxon>
        <taxon>Fungi incertae sedis</taxon>
        <taxon>Mucoromycota</taxon>
        <taxon>Glomeromycotina</taxon>
        <taxon>Glomeromycetes</taxon>
        <taxon>Diversisporales</taxon>
        <taxon>Gigasporaceae</taxon>
        <taxon>Gigaspora</taxon>
    </lineage>
</organism>
<feature type="compositionally biased region" description="Basic and acidic residues" evidence="1">
    <location>
        <begin position="22"/>
        <end position="41"/>
    </location>
</feature>
<comment type="caution">
    <text evidence="2">The sequence shown here is derived from an EMBL/GenBank/DDBJ whole genome shotgun (WGS) entry which is preliminary data.</text>
</comment>
<proteinExistence type="predicted"/>
<feature type="compositionally biased region" description="Basic residues" evidence="1">
    <location>
        <begin position="1"/>
        <end position="11"/>
    </location>
</feature>
<evidence type="ECO:0000313" key="3">
    <source>
        <dbReference type="Proteomes" id="UP000789901"/>
    </source>
</evidence>
<dbReference type="EMBL" id="CAJVQB010003349">
    <property type="protein sequence ID" value="CAG8605588.1"/>
    <property type="molecule type" value="Genomic_DNA"/>
</dbReference>